<dbReference type="EMBL" id="VMSD01000001">
    <property type="protein sequence ID" value="KAF0849221.1"/>
    <property type="molecule type" value="Genomic_DNA"/>
</dbReference>
<dbReference type="Proteomes" id="UP000798951">
    <property type="component" value="Unassembled WGS sequence"/>
</dbReference>
<keyword evidence="2" id="KW-1185">Reference proteome</keyword>
<sequence>MTDIDEAEIVTELVQATGESATLAYPDWTHAVSTNVQTARGVSTALVVAYRGEEGKIVSFFRHGDLSHRVAKYSDRLFVAQGSEWAGMKCSVARSGLFRIEYSYDGDEAIKWANQVISGLSPDELVEILRPSGDL</sequence>
<accession>A0ABQ6YUT3</accession>
<name>A0ABQ6YUT3_9NOCA</name>
<comment type="caution">
    <text evidence="1">The sequence shown here is derived from an EMBL/GenBank/DDBJ whole genome shotgun (WGS) entry which is preliminary data.</text>
</comment>
<dbReference type="RefSeq" id="WP_067978702.1">
    <property type="nucleotide sequence ID" value="NZ_VMSD01000001.1"/>
</dbReference>
<evidence type="ECO:0000313" key="1">
    <source>
        <dbReference type="EMBL" id="KAF0849221.1"/>
    </source>
</evidence>
<reference evidence="1 2" key="1">
    <citation type="submission" date="2019-07" db="EMBL/GenBank/DDBJ databases">
        <title>Genomic Encyclopedia of Type Strains, Phase IV (KMG-IV): sequencing the most valuable type-strain genomes for metagenomic binning, comparative biology and taxonomic classification.</title>
        <authorList>
            <person name="Goeker M."/>
        </authorList>
    </citation>
    <scope>NUCLEOTIDE SEQUENCE [LARGE SCALE GENOMIC DNA]</scope>
    <source>
        <strain evidence="1 2">DSM 44831</strain>
    </source>
</reference>
<organism evidence="1 2">
    <name type="scientific">Nocardia caishijiensis</name>
    <dbReference type="NCBI Taxonomy" id="184756"/>
    <lineage>
        <taxon>Bacteria</taxon>
        <taxon>Bacillati</taxon>
        <taxon>Actinomycetota</taxon>
        <taxon>Actinomycetes</taxon>
        <taxon>Mycobacteriales</taxon>
        <taxon>Nocardiaceae</taxon>
        <taxon>Nocardia</taxon>
    </lineage>
</organism>
<protein>
    <recommendedName>
        <fullName evidence="3">YbjN domain-containing protein</fullName>
    </recommendedName>
</protein>
<evidence type="ECO:0000313" key="2">
    <source>
        <dbReference type="Proteomes" id="UP000798951"/>
    </source>
</evidence>
<evidence type="ECO:0008006" key="3">
    <source>
        <dbReference type="Google" id="ProtNLM"/>
    </source>
</evidence>
<gene>
    <name evidence="1" type="ORF">FNL39_101658</name>
</gene>
<proteinExistence type="predicted"/>